<comment type="caution">
    <text evidence="10">The sequence shown here is derived from an EMBL/GenBank/DDBJ whole genome shotgun (WGS) entry which is preliminary data.</text>
</comment>
<keyword evidence="5 9" id="KW-0812">Transmembrane</keyword>
<feature type="transmembrane region" description="Helical" evidence="9">
    <location>
        <begin position="85"/>
        <end position="107"/>
    </location>
</feature>
<dbReference type="GO" id="GO:0000030">
    <property type="term" value="F:mannosyltransferase activity"/>
    <property type="evidence" value="ECO:0007669"/>
    <property type="project" value="TreeGrafter"/>
</dbReference>
<feature type="compositionally biased region" description="Basic and acidic residues" evidence="8">
    <location>
        <begin position="675"/>
        <end position="689"/>
    </location>
</feature>
<evidence type="ECO:0000256" key="9">
    <source>
        <dbReference type="SAM" id="Phobius"/>
    </source>
</evidence>
<name>A0A8J2PJF3_9HEXA</name>
<evidence type="ECO:0000256" key="8">
    <source>
        <dbReference type="SAM" id="MobiDB-lite"/>
    </source>
</evidence>
<evidence type="ECO:0000256" key="5">
    <source>
        <dbReference type="ARBA" id="ARBA00022692"/>
    </source>
</evidence>
<dbReference type="PANTHER" id="PTHR31488">
    <property type="entry name" value="DPY-19-LIKE 1, LIKE (H. SAPIENS)"/>
    <property type="match status" value="1"/>
</dbReference>
<feature type="region of interest" description="Disordered" evidence="8">
    <location>
        <begin position="714"/>
        <end position="747"/>
    </location>
</feature>
<feature type="transmembrane region" description="Helical" evidence="9">
    <location>
        <begin position="519"/>
        <end position="543"/>
    </location>
</feature>
<keyword evidence="3" id="KW-0328">Glycosyltransferase</keyword>
<feature type="region of interest" description="Disordered" evidence="8">
    <location>
        <begin position="675"/>
        <end position="702"/>
    </location>
</feature>
<keyword evidence="6 9" id="KW-1133">Transmembrane helix</keyword>
<keyword evidence="11" id="KW-1185">Reference proteome</keyword>
<feature type="transmembrane region" description="Helical" evidence="9">
    <location>
        <begin position="549"/>
        <end position="565"/>
    </location>
</feature>
<feature type="region of interest" description="Disordered" evidence="8">
    <location>
        <begin position="919"/>
        <end position="945"/>
    </location>
</feature>
<proteinExistence type="inferred from homology"/>
<protein>
    <submittedName>
        <fullName evidence="10">Uncharacterized protein</fullName>
    </submittedName>
</protein>
<dbReference type="GO" id="GO:0005637">
    <property type="term" value="C:nuclear inner membrane"/>
    <property type="evidence" value="ECO:0007669"/>
    <property type="project" value="TreeGrafter"/>
</dbReference>
<accession>A0A8J2PJF3</accession>
<dbReference type="OrthoDB" id="6019623at2759"/>
<keyword evidence="4" id="KW-0808">Transferase</keyword>
<feature type="transmembrane region" description="Helical" evidence="9">
    <location>
        <begin position="142"/>
        <end position="159"/>
    </location>
</feature>
<keyword evidence="7 9" id="KW-0472">Membrane</keyword>
<dbReference type="Pfam" id="PF10034">
    <property type="entry name" value="Dpy19"/>
    <property type="match status" value="2"/>
</dbReference>
<evidence type="ECO:0000313" key="10">
    <source>
        <dbReference type="EMBL" id="CAG7816119.1"/>
    </source>
</evidence>
<feature type="transmembrane region" description="Helical" evidence="9">
    <location>
        <begin position="416"/>
        <end position="437"/>
    </location>
</feature>
<evidence type="ECO:0000256" key="3">
    <source>
        <dbReference type="ARBA" id="ARBA00022676"/>
    </source>
</evidence>
<dbReference type="InterPro" id="IPR018732">
    <property type="entry name" value="Dpy-19/Dpy-19-like"/>
</dbReference>
<feature type="transmembrane region" description="Helical" evidence="9">
    <location>
        <begin position="240"/>
        <end position="263"/>
    </location>
</feature>
<feature type="compositionally biased region" description="Basic and acidic residues" evidence="8">
    <location>
        <begin position="932"/>
        <end position="945"/>
    </location>
</feature>
<gene>
    <name evidence="10" type="ORF">AFUS01_LOCUS26752</name>
</gene>
<organism evidence="10 11">
    <name type="scientific">Allacma fusca</name>
    <dbReference type="NCBI Taxonomy" id="39272"/>
    <lineage>
        <taxon>Eukaryota</taxon>
        <taxon>Metazoa</taxon>
        <taxon>Ecdysozoa</taxon>
        <taxon>Arthropoda</taxon>
        <taxon>Hexapoda</taxon>
        <taxon>Collembola</taxon>
        <taxon>Symphypleona</taxon>
        <taxon>Sminthuridae</taxon>
        <taxon>Allacma</taxon>
    </lineage>
</organism>
<evidence type="ECO:0000256" key="4">
    <source>
        <dbReference type="ARBA" id="ARBA00022679"/>
    </source>
</evidence>
<dbReference type="PANTHER" id="PTHR31488:SF1">
    <property type="entry name" value="C-MANNOSYLTRANSFERASE DPY19L1"/>
    <property type="match status" value="1"/>
</dbReference>
<evidence type="ECO:0000256" key="7">
    <source>
        <dbReference type="ARBA" id="ARBA00023136"/>
    </source>
</evidence>
<dbReference type="EMBL" id="CAJVCH010361195">
    <property type="protein sequence ID" value="CAG7816119.1"/>
    <property type="molecule type" value="Genomic_DNA"/>
</dbReference>
<feature type="transmembrane region" description="Helical" evidence="9">
    <location>
        <begin position="195"/>
        <end position="220"/>
    </location>
</feature>
<dbReference type="AlphaFoldDB" id="A0A8J2PJF3"/>
<comment type="subcellular location">
    <subcellularLocation>
        <location evidence="1">Membrane</location>
        <topology evidence="1">Multi-pass membrane protein</topology>
    </subcellularLocation>
</comment>
<feature type="transmembrane region" description="Helical" evidence="9">
    <location>
        <begin position="275"/>
        <end position="298"/>
    </location>
</feature>
<comment type="similarity">
    <text evidence="2">Belongs to the dpy-19 family.</text>
</comment>
<feature type="transmembrane region" description="Helical" evidence="9">
    <location>
        <begin position="577"/>
        <end position="597"/>
    </location>
</feature>
<evidence type="ECO:0000256" key="1">
    <source>
        <dbReference type="ARBA" id="ARBA00004141"/>
    </source>
</evidence>
<evidence type="ECO:0000256" key="2">
    <source>
        <dbReference type="ARBA" id="ARBA00008744"/>
    </source>
</evidence>
<sequence length="982" mass="112684">MEALVASVEITAVLAGAFHGVKKIKSWTGWPKSYCKLVSPQGFESSGTTFTHRQGDNMTADSIQDQKDEEFFTLSCSGLDDPLHFYLAAVRTLESAILILIFFMGLAFGKSNLGGNFAVAIFVFLHPQRSNYDWIFPVQEKIGWILVLLQIYTLFRTMFCKVHPHWSSVVKIAISTAVLILGWNTDAQWFLTSQLIIVVILHFCGGLSRYIASLVILGQLTGWQYASLVSIDPSLHHWSFFMYTLLACLVTVVLIEPIVDWILGRKRDKWKFFRGSILLITFQTILISVRCDLGQLFAFLEDSRFPLTIGDSQEGMKPWTTNMKVEDLTQEIPLQNFDVNIFESRGLNLGKESNARINENSAGTQNLPHLSGNTKWANELNQTESARVLSLQLTEFLRSCFICQGKSCYVKFLSKYFFLIFAATYTLIVAVLFPICFPSLRGSSNGAVKEKEELWDFQEPNKIKNAWNPLYCCLLLFGESDDDERCTYSSGEDDDDKFQHLFSSNKMLRRGRSIKSDTLWLWESYLSYHIAQTVFFALFCLWLDERWEIFFVPHVCLLLALLCDFRRVSKLLKTNPFSYAFHVHWGAVFVIVAILVANARLRSNAVYQKSRGRFEIGNPRVGGLMEALKWIRENTESSAGFAGADNIMVALELSSQRNSVSHHLTVHCWANENERKHEDKEQRLHDKLPKSKPPRTNTHQAQVPIRERATAEIERDEIGLKDEDDEREEMRGEKSSTPLDSKLGARNLGEGHIGKETIQVTMTSRLTSQEMAQLVKVYSVYSRNKSIYTFHNGLISLNVSYFILSQQMCPELSSKEYLTTRSSNAQIFPPDEGQKEMEQQNFSIYGIWQWHWNWQQPIDNQESQLLSLHFPKRCDFVRFWDDVERKQELSGKAGRDQNQYSYAKVHSTVGRDAKFKIQSRTPGFNNRGRSASRGEEPNVRGKDGHTYSNIAEDTLCYRFIKERNILPFKRVFQNTFFTILAV</sequence>
<dbReference type="Proteomes" id="UP000708208">
    <property type="component" value="Unassembled WGS sequence"/>
</dbReference>
<evidence type="ECO:0000256" key="6">
    <source>
        <dbReference type="ARBA" id="ARBA00022989"/>
    </source>
</evidence>
<feature type="transmembrane region" description="Helical" evidence="9">
    <location>
        <begin position="165"/>
        <end position="183"/>
    </location>
</feature>
<feature type="compositionally biased region" description="Polar residues" evidence="8">
    <location>
        <begin position="919"/>
        <end position="929"/>
    </location>
</feature>
<reference evidence="10" key="1">
    <citation type="submission" date="2021-06" db="EMBL/GenBank/DDBJ databases">
        <authorList>
            <person name="Hodson N. C."/>
            <person name="Mongue J. A."/>
            <person name="Jaron S. K."/>
        </authorList>
    </citation>
    <scope>NUCLEOTIDE SEQUENCE</scope>
</reference>
<evidence type="ECO:0000313" key="11">
    <source>
        <dbReference type="Proteomes" id="UP000708208"/>
    </source>
</evidence>